<feature type="chain" id="PRO_5038652392" evidence="1">
    <location>
        <begin position="26"/>
        <end position="240"/>
    </location>
</feature>
<proteinExistence type="predicted"/>
<gene>
    <name evidence="2" type="ORF">KTO63_08675</name>
</gene>
<dbReference type="RefSeq" id="WP_217790829.1">
    <property type="nucleotide sequence ID" value="NZ_JAHSPG010000003.1"/>
</dbReference>
<dbReference type="Pfam" id="PF10677">
    <property type="entry name" value="DUF2490"/>
    <property type="match status" value="1"/>
</dbReference>
<accession>A0A9E2S6V4</accession>
<dbReference type="AlphaFoldDB" id="A0A9E2S6V4"/>
<evidence type="ECO:0000313" key="3">
    <source>
        <dbReference type="Proteomes" id="UP000812270"/>
    </source>
</evidence>
<protein>
    <submittedName>
        <fullName evidence="2">DUF2490 domain-containing protein</fullName>
    </submittedName>
</protein>
<dbReference type="Proteomes" id="UP000812270">
    <property type="component" value="Unassembled WGS sequence"/>
</dbReference>
<organism evidence="2 3">
    <name type="scientific">Pinibacter aurantiacus</name>
    <dbReference type="NCBI Taxonomy" id="2851599"/>
    <lineage>
        <taxon>Bacteria</taxon>
        <taxon>Pseudomonadati</taxon>
        <taxon>Bacteroidota</taxon>
        <taxon>Chitinophagia</taxon>
        <taxon>Chitinophagales</taxon>
        <taxon>Chitinophagaceae</taxon>
        <taxon>Pinibacter</taxon>
    </lineage>
</organism>
<evidence type="ECO:0000256" key="1">
    <source>
        <dbReference type="SAM" id="SignalP"/>
    </source>
</evidence>
<keyword evidence="3" id="KW-1185">Reference proteome</keyword>
<dbReference type="InterPro" id="IPR019619">
    <property type="entry name" value="DUF2490"/>
</dbReference>
<keyword evidence="1" id="KW-0732">Signal</keyword>
<evidence type="ECO:0000313" key="2">
    <source>
        <dbReference type="EMBL" id="MBV4357216.1"/>
    </source>
</evidence>
<dbReference type="EMBL" id="JAHSPG010000003">
    <property type="protein sequence ID" value="MBV4357216.1"/>
    <property type="molecule type" value="Genomic_DNA"/>
</dbReference>
<reference evidence="2" key="1">
    <citation type="submission" date="2021-06" db="EMBL/GenBank/DDBJ databases">
        <authorList>
            <person name="Huq M.A."/>
        </authorList>
    </citation>
    <scope>NUCLEOTIDE SEQUENCE</scope>
    <source>
        <strain evidence="2">MAH-26</strain>
    </source>
</reference>
<name>A0A9E2S6V4_9BACT</name>
<sequence length="240" mass="27686">MKKILLILFVVLTCSYAGFTQSAFSGWFASFNTVKLNSKFSLHTDLAARSTNKWEHFATYIVRPGLNYHINKKMVATVGYAYVAHRRTIDGVNGYTPEHRIWEQFIFNQPVAFTTLQHRLRLEQRFIATPQLKDGKITSDDHVYANRLRYFFRDVIPFSGQKQFTKGLFASVQNEIFVNLGDKSNVNGKFFDQNRAYISVGYRFVKSFDAEIGYMNQYVSGKGSSYVNNSILQLATYLRL</sequence>
<feature type="signal peptide" evidence="1">
    <location>
        <begin position="1"/>
        <end position="25"/>
    </location>
</feature>
<comment type="caution">
    <text evidence="2">The sequence shown here is derived from an EMBL/GenBank/DDBJ whole genome shotgun (WGS) entry which is preliminary data.</text>
</comment>